<dbReference type="GO" id="GO:0005737">
    <property type="term" value="C:cytoplasm"/>
    <property type="evidence" value="ECO:0007669"/>
    <property type="project" value="UniProtKB-ARBA"/>
</dbReference>
<dbReference type="Proteomes" id="UP000027182">
    <property type="component" value="Chromosome"/>
</dbReference>
<accession>A0A059Y4J1</accession>
<evidence type="ECO:0000256" key="1">
    <source>
        <dbReference type="ARBA" id="ARBA00022980"/>
    </source>
</evidence>
<organism evidence="4 5">
    <name type="scientific">Mycoplasmopsis bovis CQ-W70</name>
    <dbReference type="NCBI Taxonomy" id="1316930"/>
    <lineage>
        <taxon>Bacteria</taxon>
        <taxon>Bacillati</taxon>
        <taxon>Mycoplasmatota</taxon>
        <taxon>Mycoplasmoidales</taxon>
        <taxon>Metamycoplasmataceae</taxon>
        <taxon>Mycoplasmopsis</taxon>
    </lineage>
</organism>
<dbReference type="InterPro" id="IPR023803">
    <property type="entry name" value="Ribosomal_bS16_dom_sf"/>
</dbReference>
<dbReference type="PATRIC" id="fig|1316930.3.peg.684"/>
<protein>
    <recommendedName>
        <fullName evidence="3">Small ribosomal subunit protein bS16</fullName>
    </recommendedName>
</protein>
<dbReference type="PANTHER" id="PTHR12919">
    <property type="entry name" value="30S RIBOSOMAL PROTEIN S16"/>
    <property type="match status" value="1"/>
</dbReference>
<evidence type="ECO:0000256" key="3">
    <source>
        <dbReference type="HAMAP-Rule" id="MF_00385"/>
    </source>
</evidence>
<keyword evidence="2 3" id="KW-0687">Ribonucleoprotein</keyword>
<dbReference type="InterPro" id="IPR000307">
    <property type="entry name" value="Ribosomal_bS16"/>
</dbReference>
<proteinExistence type="inferred from homology"/>
<dbReference type="PANTHER" id="PTHR12919:SF20">
    <property type="entry name" value="SMALL RIBOSOMAL SUBUNIT PROTEIN BS16M"/>
    <property type="match status" value="1"/>
</dbReference>
<dbReference type="EMBL" id="CP005933">
    <property type="protein sequence ID" value="AIA34240.1"/>
    <property type="molecule type" value="Genomic_DNA"/>
</dbReference>
<dbReference type="GO" id="GO:0015935">
    <property type="term" value="C:small ribosomal subunit"/>
    <property type="evidence" value="ECO:0007669"/>
    <property type="project" value="TreeGrafter"/>
</dbReference>
<dbReference type="NCBIfam" id="TIGR00002">
    <property type="entry name" value="S16"/>
    <property type="match status" value="1"/>
</dbReference>
<evidence type="ECO:0000313" key="5">
    <source>
        <dbReference type="Proteomes" id="UP000027182"/>
    </source>
</evidence>
<dbReference type="Pfam" id="PF00886">
    <property type="entry name" value="Ribosomal_S16"/>
    <property type="match status" value="1"/>
</dbReference>
<dbReference type="AlphaFoldDB" id="A0A059Y4J1"/>
<evidence type="ECO:0000256" key="2">
    <source>
        <dbReference type="ARBA" id="ARBA00023274"/>
    </source>
</evidence>
<dbReference type="HOGENOM" id="CLU_100590_5_0_14"/>
<comment type="similarity">
    <text evidence="3">Belongs to the bacterial ribosomal protein bS16 family.</text>
</comment>
<dbReference type="GO" id="GO:0003735">
    <property type="term" value="F:structural constituent of ribosome"/>
    <property type="evidence" value="ECO:0007669"/>
    <property type="project" value="InterPro"/>
</dbReference>
<evidence type="ECO:0000313" key="4">
    <source>
        <dbReference type="EMBL" id="AIA34240.1"/>
    </source>
</evidence>
<reference evidence="4 5" key="1">
    <citation type="submission" date="2013-04" db="EMBL/GenBank/DDBJ databases">
        <authorList>
            <person name="Lin L."/>
            <person name="Zeng Z."/>
            <person name="Xie J."/>
            <person name="Luo L."/>
            <person name="Yang Z."/>
            <person name="Liang W."/>
            <person name="Lin H."/>
            <person name="Dong C."/>
            <person name="Sun Y."/>
        </authorList>
    </citation>
    <scope>NUCLEOTIDE SEQUENCE [LARGE SCALE GENOMIC DNA]</scope>
    <source>
        <strain evidence="4 5">CQ-W70</strain>
    </source>
</reference>
<name>A0A059Y4J1_MYCBV</name>
<dbReference type="RefSeq" id="WP_013954999.1">
    <property type="nucleotide sequence ID" value="NZ_CP005933.1"/>
</dbReference>
<dbReference type="KEGG" id="mbq:K668_03350"/>
<dbReference type="SUPFAM" id="SSF54565">
    <property type="entry name" value="Ribosomal protein S16"/>
    <property type="match status" value="1"/>
</dbReference>
<sequence length="96" mass="10932">MVKIRLKRLGSKFNACYKIVVADARAPRDGRFIEAIGEYNPHSKALRINEEAAIQWIKNGAQLTQTVYNLFKTQKLNEKINSVLKSEKAAAKQEQK</sequence>
<dbReference type="GO" id="GO:0006412">
    <property type="term" value="P:translation"/>
    <property type="evidence" value="ECO:0007669"/>
    <property type="project" value="UniProtKB-UniRule"/>
</dbReference>
<dbReference type="HAMAP" id="MF_00385">
    <property type="entry name" value="Ribosomal_bS16"/>
    <property type="match status" value="1"/>
</dbReference>
<gene>
    <name evidence="3 4" type="primary">rpsP</name>
    <name evidence="4" type="ORF">K668_03350</name>
</gene>
<dbReference type="Gene3D" id="3.30.1320.10">
    <property type="match status" value="1"/>
</dbReference>
<keyword evidence="1 3" id="KW-0689">Ribosomal protein</keyword>